<accession>A0A2N9ASW4</accession>
<dbReference type="Gene3D" id="3.10.180.10">
    <property type="entry name" value="2,3-Dihydroxybiphenyl 1,2-Dioxygenase, domain 1"/>
    <property type="match status" value="1"/>
</dbReference>
<evidence type="ECO:0000313" key="2">
    <source>
        <dbReference type="EMBL" id="SOR30408.1"/>
    </source>
</evidence>
<dbReference type="GO" id="GO:0051213">
    <property type="term" value="F:dioxygenase activity"/>
    <property type="evidence" value="ECO:0007669"/>
    <property type="project" value="UniProtKB-KW"/>
</dbReference>
<evidence type="ECO:0000313" key="3">
    <source>
        <dbReference type="Proteomes" id="UP000233769"/>
    </source>
</evidence>
<keyword evidence="2" id="KW-0560">Oxidoreductase</keyword>
<reference evidence="3" key="1">
    <citation type="submission" date="2017-10" db="EMBL/GenBank/DDBJ databases">
        <authorList>
            <person name="Regsiter A."/>
            <person name="William W."/>
        </authorList>
    </citation>
    <scope>NUCLEOTIDE SEQUENCE [LARGE SCALE GENOMIC DNA]</scope>
</reference>
<dbReference type="AlphaFoldDB" id="A0A2N9ASW4"/>
<protein>
    <submittedName>
        <fullName evidence="2">Glyoxalase/Bleomycin resistance protein/dioxygenase</fullName>
    </submittedName>
</protein>
<name>A0A2N9ASW4_METEX</name>
<dbReference type="Proteomes" id="UP000233769">
    <property type="component" value="Chromosome tk0001"/>
</dbReference>
<sequence>MGMADMKVTVSIDVPSIEEGLKFFGDVFGFVETARPHPGYATLASGDATIGLLAKPAGSSPAPGSNDLRRYERHWTPVHVDFRVDDFEGTLGRALANGAKAEQVHRVPGFPPVAFCSDPFGHGFCIVGMNTL</sequence>
<dbReference type="SUPFAM" id="SSF54593">
    <property type="entry name" value="Glyoxalase/Bleomycin resistance protein/Dihydroxybiphenyl dioxygenase"/>
    <property type="match status" value="1"/>
</dbReference>
<dbReference type="InterPro" id="IPR041581">
    <property type="entry name" value="Glyoxalase_6"/>
</dbReference>
<evidence type="ECO:0000259" key="1">
    <source>
        <dbReference type="PROSITE" id="PS51819"/>
    </source>
</evidence>
<dbReference type="InterPro" id="IPR037523">
    <property type="entry name" value="VOC_core"/>
</dbReference>
<keyword evidence="2" id="KW-0223">Dioxygenase</keyword>
<proteinExistence type="predicted"/>
<dbReference type="EMBL" id="LT962688">
    <property type="protein sequence ID" value="SOR30408.1"/>
    <property type="molecule type" value="Genomic_DNA"/>
</dbReference>
<feature type="domain" description="VOC" evidence="1">
    <location>
        <begin position="5"/>
        <end position="129"/>
    </location>
</feature>
<dbReference type="Pfam" id="PF18029">
    <property type="entry name" value="Glyoxalase_6"/>
    <property type="match status" value="1"/>
</dbReference>
<organism evidence="2 3">
    <name type="scientific">Methylorubrum extorquens</name>
    <name type="common">Methylobacterium dichloromethanicum</name>
    <name type="synonym">Methylobacterium extorquens</name>
    <dbReference type="NCBI Taxonomy" id="408"/>
    <lineage>
        <taxon>Bacteria</taxon>
        <taxon>Pseudomonadati</taxon>
        <taxon>Pseudomonadota</taxon>
        <taxon>Alphaproteobacteria</taxon>
        <taxon>Hyphomicrobiales</taxon>
        <taxon>Methylobacteriaceae</taxon>
        <taxon>Methylorubrum</taxon>
    </lineage>
</organism>
<gene>
    <name evidence="2" type="ORF">TK0001_3806</name>
</gene>
<dbReference type="PROSITE" id="PS51819">
    <property type="entry name" value="VOC"/>
    <property type="match status" value="1"/>
</dbReference>
<dbReference type="InterPro" id="IPR029068">
    <property type="entry name" value="Glyas_Bleomycin-R_OHBP_Dase"/>
</dbReference>